<protein>
    <recommendedName>
        <fullName evidence="9">CRISPR-associated endoribonuclease Cas2</fullName>
        <ecNumber evidence="9">3.1.-.-</ecNumber>
    </recommendedName>
</protein>
<dbReference type="PANTHER" id="PTHR34405">
    <property type="entry name" value="CRISPR-ASSOCIATED ENDORIBONUCLEASE CAS2"/>
    <property type="match status" value="1"/>
</dbReference>
<comment type="subunit">
    <text evidence="9">Homodimer, forms a heterotetramer with a Cas1 homodimer.</text>
</comment>
<dbReference type="HAMAP" id="MF_01471">
    <property type="entry name" value="Cas2"/>
    <property type="match status" value="1"/>
</dbReference>
<dbReference type="GO" id="GO:0004519">
    <property type="term" value="F:endonuclease activity"/>
    <property type="evidence" value="ECO:0007669"/>
    <property type="project" value="UniProtKB-KW"/>
</dbReference>
<gene>
    <name evidence="9 10" type="primary">cas2</name>
    <name evidence="10" type="ORF">QO231_11540</name>
</gene>
<evidence type="ECO:0000256" key="5">
    <source>
        <dbReference type="ARBA" id="ARBA00022759"/>
    </source>
</evidence>
<dbReference type="NCBIfam" id="TIGR01573">
    <property type="entry name" value="cas2"/>
    <property type="match status" value="1"/>
</dbReference>
<dbReference type="PANTHER" id="PTHR34405:SF3">
    <property type="entry name" value="CRISPR-ASSOCIATED ENDORIBONUCLEASE CAS2 3"/>
    <property type="match status" value="1"/>
</dbReference>
<dbReference type="Gene3D" id="3.30.70.240">
    <property type="match status" value="1"/>
</dbReference>
<sequence>MASSKILHVFAYDISDNKARGRVARRLEDRATRVQGSVFEARMTPRAAELLAEQLRIYLEAGDSLRIYPIVNRSLTRCIVHGRGLQPSATDFWIV</sequence>
<feature type="binding site" evidence="9">
    <location>
        <position position="13"/>
    </location>
    <ligand>
        <name>Mg(2+)</name>
        <dbReference type="ChEBI" id="CHEBI:18420"/>
        <note>catalytic</note>
    </ligand>
</feature>
<dbReference type="Proteomes" id="UP001255416">
    <property type="component" value="Unassembled WGS sequence"/>
</dbReference>
<name>A0ABU3VE79_9RHOB</name>
<keyword evidence="3 9" id="KW-0540">Nuclease</keyword>
<dbReference type="EC" id="3.1.-.-" evidence="9"/>
<keyword evidence="8 9" id="KW-0051">Antiviral defense</keyword>
<evidence type="ECO:0000256" key="9">
    <source>
        <dbReference type="HAMAP-Rule" id="MF_01471"/>
    </source>
</evidence>
<dbReference type="SUPFAM" id="SSF143430">
    <property type="entry name" value="TTP0101/SSO1404-like"/>
    <property type="match status" value="1"/>
</dbReference>
<dbReference type="InterPro" id="IPR021127">
    <property type="entry name" value="CRISPR_associated_Cas2"/>
</dbReference>
<proteinExistence type="inferred from homology"/>
<comment type="function">
    <text evidence="9">CRISPR (clustered regularly interspaced short palindromic repeat), is an adaptive immune system that provides protection against mobile genetic elements (viruses, transposable elements and conjugative plasmids). CRISPR clusters contain sequences complementary to antecedent mobile elements and target invading nucleic acids. CRISPR clusters are transcribed and processed into CRISPR RNA (crRNA). Functions as a ssRNA-specific endoribonuclease. Involved in the integration of spacer DNA into the CRISPR cassette.</text>
</comment>
<evidence type="ECO:0000256" key="8">
    <source>
        <dbReference type="ARBA" id="ARBA00023118"/>
    </source>
</evidence>
<reference evidence="11" key="1">
    <citation type="submission" date="2023-05" db="EMBL/GenBank/DDBJ databases">
        <title>Sedimentitalea sp. nov. JM2-8.</title>
        <authorList>
            <person name="Huang J."/>
        </authorList>
    </citation>
    <scope>NUCLEOTIDE SEQUENCE [LARGE SCALE GENOMIC DNA]</scope>
    <source>
        <strain evidence="11">KHS03</strain>
    </source>
</reference>
<comment type="caution">
    <text evidence="10">The sequence shown here is derived from an EMBL/GenBank/DDBJ whole genome shotgun (WGS) entry which is preliminary data.</text>
</comment>
<dbReference type="RefSeq" id="WP_316776250.1">
    <property type="nucleotide sequence ID" value="NZ_JASMWN010000008.1"/>
</dbReference>
<dbReference type="Pfam" id="PF09827">
    <property type="entry name" value="CRISPR_Cas2"/>
    <property type="match status" value="1"/>
</dbReference>
<keyword evidence="5 9" id="KW-0255">Endonuclease</keyword>
<evidence type="ECO:0000256" key="2">
    <source>
        <dbReference type="ARBA" id="ARBA00009959"/>
    </source>
</evidence>
<evidence type="ECO:0000256" key="6">
    <source>
        <dbReference type="ARBA" id="ARBA00022801"/>
    </source>
</evidence>
<keyword evidence="6 9" id="KW-0378">Hydrolase</keyword>
<dbReference type="InterPro" id="IPR019199">
    <property type="entry name" value="Virulence_VapD/CRISPR_Cas2"/>
</dbReference>
<keyword evidence="7 9" id="KW-0460">Magnesium</keyword>
<dbReference type="CDD" id="cd09725">
    <property type="entry name" value="Cas2_I_II_III"/>
    <property type="match status" value="1"/>
</dbReference>
<comment type="cofactor">
    <cofactor evidence="1 9">
        <name>Mg(2+)</name>
        <dbReference type="ChEBI" id="CHEBI:18420"/>
    </cofactor>
</comment>
<evidence type="ECO:0000313" key="10">
    <source>
        <dbReference type="EMBL" id="MDU9004485.1"/>
    </source>
</evidence>
<evidence type="ECO:0000256" key="4">
    <source>
        <dbReference type="ARBA" id="ARBA00022723"/>
    </source>
</evidence>
<comment type="similarity">
    <text evidence="2 9">Belongs to the CRISPR-associated endoribonuclease Cas2 protein family.</text>
</comment>
<dbReference type="EMBL" id="JASMWN010000008">
    <property type="protein sequence ID" value="MDU9004485.1"/>
    <property type="molecule type" value="Genomic_DNA"/>
</dbReference>
<organism evidence="10 11">
    <name type="scientific">Sedimentitalea todarodis</name>
    <dbReference type="NCBI Taxonomy" id="1631240"/>
    <lineage>
        <taxon>Bacteria</taxon>
        <taxon>Pseudomonadati</taxon>
        <taxon>Pseudomonadota</taxon>
        <taxon>Alphaproteobacteria</taxon>
        <taxon>Rhodobacterales</taxon>
        <taxon>Paracoccaceae</taxon>
        <taxon>Sedimentitalea</taxon>
    </lineage>
</organism>
<keyword evidence="11" id="KW-1185">Reference proteome</keyword>
<evidence type="ECO:0000313" key="11">
    <source>
        <dbReference type="Proteomes" id="UP001255416"/>
    </source>
</evidence>
<accession>A0ABU3VE79</accession>
<evidence type="ECO:0000256" key="3">
    <source>
        <dbReference type="ARBA" id="ARBA00022722"/>
    </source>
</evidence>
<keyword evidence="4 9" id="KW-0479">Metal-binding</keyword>
<evidence type="ECO:0000256" key="1">
    <source>
        <dbReference type="ARBA" id="ARBA00001946"/>
    </source>
</evidence>
<evidence type="ECO:0000256" key="7">
    <source>
        <dbReference type="ARBA" id="ARBA00022842"/>
    </source>
</evidence>